<organism evidence="8 9">
    <name type="scientific">Lottia gigantea</name>
    <name type="common">Giant owl limpet</name>
    <dbReference type="NCBI Taxonomy" id="225164"/>
    <lineage>
        <taxon>Eukaryota</taxon>
        <taxon>Metazoa</taxon>
        <taxon>Spiralia</taxon>
        <taxon>Lophotrochozoa</taxon>
        <taxon>Mollusca</taxon>
        <taxon>Gastropoda</taxon>
        <taxon>Patellogastropoda</taxon>
        <taxon>Lottioidea</taxon>
        <taxon>Lottiidae</taxon>
        <taxon>Lottia</taxon>
    </lineage>
</organism>
<dbReference type="FunFam" id="1.25.40.190:FF:000003">
    <property type="entry name" value="Actin-related protein 2/3 complex subunit 5"/>
    <property type="match status" value="1"/>
</dbReference>
<feature type="region of interest" description="Disordered" evidence="7">
    <location>
        <begin position="1"/>
        <end position="45"/>
    </location>
</feature>
<dbReference type="GO" id="GO:0034314">
    <property type="term" value="P:Arp2/3 complex-mediated actin nucleation"/>
    <property type="evidence" value="ECO:0007669"/>
    <property type="project" value="InterPro"/>
</dbReference>
<evidence type="ECO:0000256" key="6">
    <source>
        <dbReference type="RuleBase" id="RU004301"/>
    </source>
</evidence>
<dbReference type="AlphaFoldDB" id="V4B0W0"/>
<dbReference type="CTD" id="20242257"/>
<comment type="subcellular location">
    <subcellularLocation>
        <location evidence="1">Cytoplasm</location>
        <location evidence="1">Cytoskeleton</location>
    </subcellularLocation>
</comment>
<reference evidence="8 9" key="1">
    <citation type="journal article" date="2013" name="Nature">
        <title>Insights into bilaterian evolution from three spiralian genomes.</title>
        <authorList>
            <person name="Simakov O."/>
            <person name="Marletaz F."/>
            <person name="Cho S.J."/>
            <person name="Edsinger-Gonzales E."/>
            <person name="Havlak P."/>
            <person name="Hellsten U."/>
            <person name="Kuo D.H."/>
            <person name="Larsson T."/>
            <person name="Lv J."/>
            <person name="Arendt D."/>
            <person name="Savage R."/>
            <person name="Osoegawa K."/>
            <person name="de Jong P."/>
            <person name="Grimwood J."/>
            <person name="Chapman J.A."/>
            <person name="Shapiro H."/>
            <person name="Aerts A."/>
            <person name="Otillar R.P."/>
            <person name="Terry A.Y."/>
            <person name="Boore J.L."/>
            <person name="Grigoriev I.V."/>
            <person name="Lindberg D.R."/>
            <person name="Seaver E.C."/>
            <person name="Weisblat D.A."/>
            <person name="Putnam N.H."/>
            <person name="Rokhsar D.S."/>
        </authorList>
    </citation>
    <scope>NUCLEOTIDE SEQUENCE [LARGE SCALE GENOMIC DNA]</scope>
</reference>
<feature type="compositionally biased region" description="Acidic residues" evidence="7">
    <location>
        <begin position="17"/>
        <end position="32"/>
    </location>
</feature>
<evidence type="ECO:0000256" key="3">
    <source>
        <dbReference type="ARBA" id="ARBA00022490"/>
    </source>
</evidence>
<dbReference type="OrthoDB" id="429520at2759"/>
<gene>
    <name evidence="8" type="ORF">LOTGIDRAFT_172988</name>
</gene>
<dbReference type="GO" id="GO:0005885">
    <property type="term" value="C:Arp2/3 protein complex"/>
    <property type="evidence" value="ECO:0007669"/>
    <property type="project" value="InterPro"/>
</dbReference>
<accession>V4B0W0</accession>
<keyword evidence="9" id="KW-1185">Reference proteome</keyword>
<evidence type="ECO:0000256" key="5">
    <source>
        <dbReference type="ARBA" id="ARBA00060329"/>
    </source>
</evidence>
<dbReference type="GO" id="GO:0030833">
    <property type="term" value="P:regulation of actin filament polymerization"/>
    <property type="evidence" value="ECO:0007669"/>
    <property type="project" value="InterPro"/>
</dbReference>
<dbReference type="GeneID" id="20242257"/>
<comment type="function">
    <text evidence="6">Functions as component of the Arp2/3 complex which is involved in regulation of actin polymerization and together with an activating nucleation-promoting factor (NPF) mediates the formation of branched actin networks. Arp2/3 complex plays a critical role in the control of cell morphogenesis via the modulation of cell polarity development.</text>
</comment>
<dbReference type="STRING" id="225164.V4B0W0"/>
<keyword evidence="3" id="KW-0963">Cytoplasm</keyword>
<evidence type="ECO:0000313" key="8">
    <source>
        <dbReference type="EMBL" id="ESP00891.1"/>
    </source>
</evidence>
<dbReference type="Proteomes" id="UP000030746">
    <property type="component" value="Unassembled WGS sequence"/>
</dbReference>
<dbReference type="InterPro" id="IPR036743">
    <property type="entry name" value="ARPC5_sf"/>
</dbReference>
<dbReference type="Pfam" id="PF04699">
    <property type="entry name" value="P16-Arc"/>
    <property type="match status" value="1"/>
</dbReference>
<dbReference type="KEGG" id="lgi:LOTGIDRAFT_172988"/>
<evidence type="ECO:0000256" key="7">
    <source>
        <dbReference type="SAM" id="MobiDB-lite"/>
    </source>
</evidence>
<name>V4B0W0_LOTGI</name>
<protein>
    <recommendedName>
        <fullName evidence="6">Actin-related protein 2/3 complex subunit 5</fullName>
    </recommendedName>
</protein>
<evidence type="ECO:0000256" key="4">
    <source>
        <dbReference type="ARBA" id="ARBA00023212"/>
    </source>
</evidence>
<dbReference type="OMA" id="LWHEKAF"/>
<evidence type="ECO:0000313" key="9">
    <source>
        <dbReference type="Proteomes" id="UP000030746"/>
    </source>
</evidence>
<proteinExistence type="inferred from homology"/>
<dbReference type="EMBL" id="KB200639">
    <property type="protein sequence ID" value="ESP00891.1"/>
    <property type="molecule type" value="Genomic_DNA"/>
</dbReference>
<comment type="function">
    <text evidence="5">Functions as a component of the Arp2/3 complex which is involved in regulation of actin polymerization and together with an activating nucleation-promoting factor (NPF) mediates the formation of branched actin networks.</text>
</comment>
<dbReference type="InterPro" id="IPR006789">
    <property type="entry name" value="ARPC5"/>
</dbReference>
<dbReference type="SUPFAM" id="SSF69103">
    <property type="entry name" value="Arp2/3 complex 16 kDa subunit ARPC5"/>
    <property type="match status" value="1"/>
</dbReference>
<dbReference type="PANTHER" id="PTHR12644">
    <property type="entry name" value="ARP2/3 COMPLEX 16 KD SUBUNIT P16-ARC"/>
    <property type="match status" value="1"/>
</dbReference>
<evidence type="ECO:0000256" key="2">
    <source>
        <dbReference type="ARBA" id="ARBA00006084"/>
    </source>
</evidence>
<dbReference type="RefSeq" id="XP_009048427.1">
    <property type="nucleotide sequence ID" value="XM_009050179.1"/>
</dbReference>
<dbReference type="HOGENOM" id="CLU_101888_1_1_1"/>
<dbReference type="PIRSF" id="PIRSF039096">
    <property type="entry name" value="p16-ARC"/>
    <property type="match status" value="1"/>
</dbReference>
<comment type="similarity">
    <text evidence="2 6">Belongs to the ARPC5 family.</text>
</comment>
<evidence type="ECO:0000256" key="1">
    <source>
        <dbReference type="ARBA" id="ARBA00004245"/>
    </source>
</evidence>
<keyword evidence="4 6" id="KW-0206">Cytoskeleton</keyword>
<dbReference type="Gene3D" id="1.25.40.190">
    <property type="entry name" value="Actin-related protein 2/3 complex subunit 5"/>
    <property type="match status" value="1"/>
</dbReference>
<sequence length="149" mass="16758">MSKNTGASRFRKVNVDQYDEDCYQDDDNDDGEQGPSESEVQDLLQKNKSSDALKVVLNNAPLATKNQQVKDRALNLTLRVLTSFKTPDIDNAVKSLDSKNIDILMKYIYRGMERAQDSNTSALLTWHEKTFAVGGLGSIMRVLTDRKKV</sequence>